<dbReference type="GO" id="GO:0004519">
    <property type="term" value="F:endonuclease activity"/>
    <property type="evidence" value="ECO:0007669"/>
    <property type="project" value="InterPro"/>
</dbReference>
<name>A0A2N9F7D5_FAGSY</name>
<dbReference type="PANTHER" id="PTHR33116:SF78">
    <property type="entry name" value="OS12G0587133 PROTEIN"/>
    <property type="match status" value="1"/>
</dbReference>
<dbReference type="GO" id="GO:0003677">
    <property type="term" value="F:DNA binding"/>
    <property type="evidence" value="ECO:0007669"/>
    <property type="project" value="InterPro"/>
</dbReference>
<dbReference type="InterPro" id="IPR005135">
    <property type="entry name" value="Endo/exonuclease/phosphatase"/>
</dbReference>
<dbReference type="EMBL" id="OIVN01000879">
    <property type="protein sequence ID" value="SPC86836.1"/>
    <property type="molecule type" value="Genomic_DNA"/>
</dbReference>
<proteinExistence type="predicted"/>
<dbReference type="InterPro" id="IPR036691">
    <property type="entry name" value="Endo/exonu/phosph_ase_sf"/>
</dbReference>
<accession>A0A2N9F7D5</accession>
<evidence type="ECO:0000259" key="2">
    <source>
        <dbReference type="Pfam" id="PF03372"/>
    </source>
</evidence>
<protein>
    <recommendedName>
        <fullName evidence="2">Endonuclease/exonuclease/phosphatase domain-containing protein</fullName>
    </recommendedName>
</protein>
<dbReference type="AlphaFoldDB" id="A0A2N9F7D5"/>
<dbReference type="Pfam" id="PF03372">
    <property type="entry name" value="Exo_endo_phos"/>
    <property type="match status" value="1"/>
</dbReference>
<reference evidence="3" key="1">
    <citation type="submission" date="2018-02" db="EMBL/GenBank/DDBJ databases">
        <authorList>
            <person name="Cohen D.B."/>
            <person name="Kent A.D."/>
        </authorList>
    </citation>
    <scope>NUCLEOTIDE SEQUENCE</scope>
</reference>
<evidence type="ECO:0000256" key="1">
    <source>
        <dbReference type="SAM" id="MobiDB-lite"/>
    </source>
</evidence>
<dbReference type="Gene3D" id="3.60.10.10">
    <property type="entry name" value="Endonuclease/exonuclease/phosphatase"/>
    <property type="match status" value="1"/>
</dbReference>
<dbReference type="PROSITE" id="PS00726">
    <property type="entry name" value="AP_NUCLEASE_F1_1"/>
    <property type="match status" value="1"/>
</dbReference>
<dbReference type="PANTHER" id="PTHR33116">
    <property type="entry name" value="REVERSE TRANSCRIPTASE ZINC-BINDING DOMAIN-CONTAINING PROTEIN-RELATED-RELATED"/>
    <property type="match status" value="1"/>
</dbReference>
<gene>
    <name evidence="3" type="ORF">FSB_LOCUS14718</name>
</gene>
<feature type="region of interest" description="Disordered" evidence="1">
    <location>
        <begin position="289"/>
        <end position="311"/>
    </location>
</feature>
<dbReference type="InterPro" id="IPR020847">
    <property type="entry name" value="AP_endonuclease_F1_BS"/>
</dbReference>
<organism evidence="3">
    <name type="scientific">Fagus sylvatica</name>
    <name type="common">Beechnut</name>
    <dbReference type="NCBI Taxonomy" id="28930"/>
    <lineage>
        <taxon>Eukaryota</taxon>
        <taxon>Viridiplantae</taxon>
        <taxon>Streptophyta</taxon>
        <taxon>Embryophyta</taxon>
        <taxon>Tracheophyta</taxon>
        <taxon>Spermatophyta</taxon>
        <taxon>Magnoliopsida</taxon>
        <taxon>eudicotyledons</taxon>
        <taxon>Gunneridae</taxon>
        <taxon>Pentapetalae</taxon>
        <taxon>rosids</taxon>
        <taxon>fabids</taxon>
        <taxon>Fagales</taxon>
        <taxon>Fagaceae</taxon>
        <taxon>Fagus</taxon>
    </lineage>
</organism>
<dbReference type="GO" id="GO:0006281">
    <property type="term" value="P:DNA repair"/>
    <property type="evidence" value="ECO:0007669"/>
    <property type="project" value="InterPro"/>
</dbReference>
<sequence>MGGKRSFRIESKRFDLVLGEKGPNHVKFTEIGKHHRCDIFTGKEGAIWLGRCVEENITREKDQAFIRTRGEHNRTYVIRRYSNLHGRYVEVTECGRGEQNLNQGLQHGKTQHREEEVAGEVDWQLKGGGGGVKGQTTYKDVVGRGLVAKRGKEKDQKVAQPLPVPETKRYGAIANGVTWFIQLADDRRLALPECLILRWPPVSFSSGVVSQIRLMQDPIVVKPLSMVVPHVEENTTKSRAIPRYGFYQNPPSEWVLGQLKEFGRCVGASYEGYEDEVIALLQKIEARRPQQKQKVPSQKSGTQSANRGQRELRGLHSSVNYDVRRGLNDGDKRLRMRNLIKLWKADVICLQETKMAEFNRQVIQSLWGNQHVDWTSLGSNGAAGGILLMWDRRVVEKVEAVAGVYGPNSDSERGFLWEELAGLISWWDAPWCIGGDFNVVRFPSEKSGMATFSSAMHEFSDFISELGFVGYSFEGWSCSPGQIIERLMALLIGFEGGEALMCFLVPPVTFLLRLLLSLHELETTSESRDLSEGEVSERIRLISELEKNTLLEEICCRQKSRAQIIEFYKTLYTEDVGRRPLLESSEEAGWLERPFEEEEILQAMRLTSWLFFRNSMNLALFKEALMLHFLTLIPKKANAVEIRDFRPISLVGSTDSHLVRVSHLLFADDTLIFFDANPDHIFNMRLLFTWFEAVLGLKINLNKSEMVPIGSVPDLEDLAGIMGCKIIQLPMTYLGLPLGANFKSKSIWDPIFGEDGAGTFFGEEWEKGRSFIWLAGVSGLWRFGNEENAFWRLLISTKYGSSSGGWTTREVTGPYVEWSLEAHQKSLRTAFPDLYRIARHKDAVDWELESVNLLLELLYSSSAKGYGEDRMCWRGGSKGGFQVKAYYSALLPQSGLHWPLEGVFGNLKPLLECLSSCGQLHWGAF</sequence>
<feature type="domain" description="Endonuclease/exonuclease/phosphatase" evidence="2">
    <location>
        <begin position="327"/>
        <end position="461"/>
    </location>
</feature>
<dbReference type="SUPFAM" id="SSF56219">
    <property type="entry name" value="DNase I-like"/>
    <property type="match status" value="1"/>
</dbReference>
<evidence type="ECO:0000313" key="3">
    <source>
        <dbReference type="EMBL" id="SPC86836.1"/>
    </source>
</evidence>